<sequence length="144" mass="16541">MCEKWRIAAGKWCSVEGRLEKKDSVSFSCWLVDVGCCGFLISHFKQNDLQLLLWQKKRRDVGQEEQEWAKTRNQVTAMKKGLCTITKIATSKMHSHTRLLCIPSKGREFSFSLIFASQYCGKCIMHKTTKGTTEGRKKDTQGSW</sequence>
<evidence type="ECO:0000313" key="1">
    <source>
        <dbReference type="EMBL" id="AAL49390.1"/>
    </source>
</evidence>
<dbReference type="EMBL" id="AY071768">
    <property type="protein sequence ID" value="AAL49390.1"/>
    <property type="molecule type" value="mRNA"/>
</dbReference>
<dbReference type="AlphaFoldDB" id="Q8T941"/>
<accession>Q8T941</accession>
<reference evidence="1" key="1">
    <citation type="submission" date="2001-12" db="EMBL/GenBank/DDBJ databases">
        <authorList>
            <person name="Stapleton M."/>
            <person name="Brokstein P."/>
            <person name="Hong L."/>
            <person name="Agbayani A."/>
            <person name="Carlson J."/>
            <person name="Champe M."/>
            <person name="Chavez C."/>
            <person name="Dorsett V."/>
            <person name="Dresnek D."/>
            <person name="Farfan D."/>
            <person name="Frise E."/>
            <person name="George R."/>
            <person name="Gonzalez M."/>
            <person name="Guarin H."/>
            <person name="Kronmiller B."/>
            <person name="Li P."/>
            <person name="Liao G."/>
            <person name="Miranda A."/>
            <person name="Mungall C.J."/>
            <person name="Nunoo J."/>
            <person name="Pacleb J."/>
            <person name="Paragas V."/>
            <person name="Park S."/>
            <person name="Patel S."/>
            <person name="Phouanenavong S."/>
            <person name="Wan K."/>
            <person name="Yu C."/>
            <person name="Lewis S.E."/>
            <person name="Rubin G.M."/>
            <person name="Celniker S."/>
        </authorList>
    </citation>
    <scope>NUCLEOTIDE SEQUENCE</scope>
</reference>
<protein>
    <submittedName>
        <fullName evidence="1">SD06617p</fullName>
    </submittedName>
</protein>
<organism evidence="1">
    <name type="scientific">Drosophila melanogaster</name>
    <name type="common">Fruit fly</name>
    <dbReference type="NCBI Taxonomy" id="7227"/>
    <lineage>
        <taxon>Eukaryota</taxon>
        <taxon>Metazoa</taxon>
        <taxon>Ecdysozoa</taxon>
        <taxon>Arthropoda</taxon>
        <taxon>Hexapoda</taxon>
        <taxon>Insecta</taxon>
        <taxon>Pterygota</taxon>
        <taxon>Neoptera</taxon>
        <taxon>Endopterygota</taxon>
        <taxon>Diptera</taxon>
        <taxon>Brachycera</taxon>
        <taxon>Muscomorpha</taxon>
        <taxon>Ephydroidea</taxon>
        <taxon>Drosophilidae</taxon>
        <taxon>Drosophila</taxon>
        <taxon>Sophophora</taxon>
    </lineage>
</organism>
<name>Q8T941_DROME</name>
<proteinExistence type="evidence at transcript level"/>